<proteinExistence type="predicted"/>
<dbReference type="EMBL" id="LRQT01000006">
    <property type="protein sequence ID" value="KXA65382.1"/>
    <property type="molecule type" value="Genomic_DNA"/>
</dbReference>
<dbReference type="Proteomes" id="UP000070226">
    <property type="component" value="Unassembled WGS sequence"/>
</dbReference>
<dbReference type="PATRIC" id="fig|39777.7.peg.373"/>
<accession>A0A133S6S2</accession>
<gene>
    <name evidence="1" type="ORF">HMPREF3233_00383</name>
</gene>
<name>A0A133S6S2_9FIRM</name>
<dbReference type="AlphaFoldDB" id="A0A133S6S2"/>
<evidence type="ECO:0000313" key="1">
    <source>
        <dbReference type="EMBL" id="KXA65382.1"/>
    </source>
</evidence>
<organism evidence="1">
    <name type="scientific">Veillonella atypica</name>
    <dbReference type="NCBI Taxonomy" id="39777"/>
    <lineage>
        <taxon>Bacteria</taxon>
        <taxon>Bacillati</taxon>
        <taxon>Bacillota</taxon>
        <taxon>Negativicutes</taxon>
        <taxon>Veillonellales</taxon>
        <taxon>Veillonellaceae</taxon>
        <taxon>Veillonella</taxon>
    </lineage>
</organism>
<comment type="caution">
    <text evidence="1">The sequence shown here is derived from an EMBL/GenBank/DDBJ whole genome shotgun (WGS) entry which is preliminary data.</text>
</comment>
<reference evidence="1 2" key="1">
    <citation type="submission" date="2016-01" db="EMBL/GenBank/DDBJ databases">
        <authorList>
            <person name="Oliw E.H."/>
        </authorList>
    </citation>
    <scope>NUCLEOTIDE SEQUENCE [LARGE SCALE GENOMIC DNA]</scope>
    <source>
        <strain evidence="1 2">CMW7756B</strain>
    </source>
</reference>
<dbReference type="RefSeq" id="WP_060807185.1">
    <property type="nucleotide sequence ID" value="NZ_KQ958054.1"/>
</dbReference>
<sequence length="198" mass="23619">MINHINVDKIKILNSIVGRKVNNIFLQKSFLFSDDRKKKEINAYYDRGIYIELEDSYIRILNNYLENEDYDEYPNFEIENCKNLVEETDYYKLIPTFIEGSLEQIAIINDEFTTFYSDEVNSIDIAIKLIIDGKIYYIIAWDAIQGDLSLIDKSVIGEEFYHVIRSQLSKFWINKDIDLRYFYRKEIPINDRLNECIS</sequence>
<protein>
    <submittedName>
        <fullName evidence="1">Uncharacterized protein</fullName>
    </submittedName>
</protein>
<evidence type="ECO:0000313" key="2">
    <source>
        <dbReference type="Proteomes" id="UP000070226"/>
    </source>
</evidence>